<sequence>MVGFLPSIFGEQENDGIKVFGGDGWRVWWLPVTRESRGRETDGTTILPKDSNVSAFLVFGDSFVDQGNNNYVITLAKANVPPYGKDFVGGKPTGRFSNGKTIADFLASALGVKEYLPAYLDPSLQEKDLLTGVSFASGGAGYDHQTITITSALSLSVQLDMFKQYIEKLKRNIGDEAAKDIITNSVSLVVISGNDLWLSYYDIPVRRIQYDLPTYDNMLVKLALNFVQELYKLGARRIAVSSASPIGCYPAQRTIAGGPLRECPEERNQAAHLFNEMLKPQLQHFESSFPESRVAYIDFYNPVLNMIDNPHQYGFEVTDRGCCGTGVIEAGVALCNNLSLCHNSSKFMYWDSFHLSETGCNIFVNLIKSDLLNDLF</sequence>
<dbReference type="SUPFAM" id="SSF52266">
    <property type="entry name" value="SGNH hydrolase"/>
    <property type="match status" value="1"/>
</dbReference>
<dbReference type="Pfam" id="PF00657">
    <property type="entry name" value="Lipase_GDSL"/>
    <property type="match status" value="1"/>
</dbReference>
<dbReference type="PANTHER" id="PTHR45642:SF82">
    <property type="entry name" value="GDSL-LIKE LIPASE_ACYLHYDROLASE SUPERFAMILY PROTEIN-RELATED"/>
    <property type="match status" value="1"/>
</dbReference>
<dbReference type="Proteomes" id="UP000245207">
    <property type="component" value="Unassembled WGS sequence"/>
</dbReference>
<dbReference type="EMBL" id="PKPP01002241">
    <property type="protein sequence ID" value="PWA76650.1"/>
    <property type="molecule type" value="Genomic_DNA"/>
</dbReference>
<evidence type="ECO:0000313" key="2">
    <source>
        <dbReference type="EMBL" id="PWA76650.1"/>
    </source>
</evidence>
<organism evidence="2 3">
    <name type="scientific">Artemisia annua</name>
    <name type="common">Sweet wormwood</name>
    <dbReference type="NCBI Taxonomy" id="35608"/>
    <lineage>
        <taxon>Eukaryota</taxon>
        <taxon>Viridiplantae</taxon>
        <taxon>Streptophyta</taxon>
        <taxon>Embryophyta</taxon>
        <taxon>Tracheophyta</taxon>
        <taxon>Spermatophyta</taxon>
        <taxon>Magnoliopsida</taxon>
        <taxon>eudicotyledons</taxon>
        <taxon>Gunneridae</taxon>
        <taxon>Pentapetalae</taxon>
        <taxon>asterids</taxon>
        <taxon>campanulids</taxon>
        <taxon>Asterales</taxon>
        <taxon>Asteraceae</taxon>
        <taxon>Asteroideae</taxon>
        <taxon>Anthemideae</taxon>
        <taxon>Artemisiinae</taxon>
        <taxon>Artemisia</taxon>
    </lineage>
</organism>
<dbReference type="InterPro" id="IPR035669">
    <property type="entry name" value="SGNH_plant_lipase-like"/>
</dbReference>
<proteinExistence type="inferred from homology"/>
<keyword evidence="3" id="KW-1185">Reference proteome</keyword>
<dbReference type="InterPro" id="IPR001087">
    <property type="entry name" value="GDSL"/>
</dbReference>
<comment type="similarity">
    <text evidence="1">Belongs to the 'GDSL' lipolytic enzyme family.</text>
</comment>
<dbReference type="CDD" id="cd01837">
    <property type="entry name" value="SGNH_plant_lipase_like"/>
    <property type="match status" value="1"/>
</dbReference>
<protein>
    <submittedName>
        <fullName evidence="2">SGNH hydrolase-type esterase domain-containing protein</fullName>
    </submittedName>
</protein>
<dbReference type="InterPro" id="IPR050592">
    <property type="entry name" value="GDSL_lipolytic_enzyme"/>
</dbReference>
<dbReference type="STRING" id="35608.A0A2U1NT56"/>
<keyword evidence="2" id="KW-0378">Hydrolase</keyword>
<dbReference type="GO" id="GO:0016788">
    <property type="term" value="F:hydrolase activity, acting on ester bonds"/>
    <property type="evidence" value="ECO:0007669"/>
    <property type="project" value="InterPro"/>
</dbReference>
<dbReference type="PANTHER" id="PTHR45642">
    <property type="entry name" value="GDSL ESTERASE/LIPASE EXL3"/>
    <property type="match status" value="1"/>
</dbReference>
<comment type="caution">
    <text evidence="2">The sequence shown here is derived from an EMBL/GenBank/DDBJ whole genome shotgun (WGS) entry which is preliminary data.</text>
</comment>
<evidence type="ECO:0000313" key="3">
    <source>
        <dbReference type="Proteomes" id="UP000245207"/>
    </source>
</evidence>
<dbReference type="FunFam" id="3.40.50.1110:FF:000003">
    <property type="entry name" value="GDSL esterase/lipase APG"/>
    <property type="match status" value="1"/>
</dbReference>
<accession>A0A2U1NT56</accession>
<dbReference type="OrthoDB" id="1600564at2759"/>
<evidence type="ECO:0000256" key="1">
    <source>
        <dbReference type="ARBA" id="ARBA00008668"/>
    </source>
</evidence>
<dbReference type="Gene3D" id="3.40.50.1110">
    <property type="entry name" value="SGNH hydrolase"/>
    <property type="match status" value="1"/>
</dbReference>
<reference evidence="2 3" key="1">
    <citation type="journal article" date="2018" name="Mol. Plant">
        <title>The genome of Artemisia annua provides insight into the evolution of Asteraceae family and artemisinin biosynthesis.</title>
        <authorList>
            <person name="Shen Q."/>
            <person name="Zhang L."/>
            <person name="Liao Z."/>
            <person name="Wang S."/>
            <person name="Yan T."/>
            <person name="Shi P."/>
            <person name="Liu M."/>
            <person name="Fu X."/>
            <person name="Pan Q."/>
            <person name="Wang Y."/>
            <person name="Lv Z."/>
            <person name="Lu X."/>
            <person name="Zhang F."/>
            <person name="Jiang W."/>
            <person name="Ma Y."/>
            <person name="Chen M."/>
            <person name="Hao X."/>
            <person name="Li L."/>
            <person name="Tang Y."/>
            <person name="Lv G."/>
            <person name="Zhou Y."/>
            <person name="Sun X."/>
            <person name="Brodelius P.E."/>
            <person name="Rose J.K.C."/>
            <person name="Tang K."/>
        </authorList>
    </citation>
    <scope>NUCLEOTIDE SEQUENCE [LARGE SCALE GENOMIC DNA]</scope>
    <source>
        <strain evidence="3">cv. Huhao1</strain>
        <tissue evidence="2">Leaf</tissue>
    </source>
</reference>
<dbReference type="AlphaFoldDB" id="A0A2U1NT56"/>
<gene>
    <name evidence="2" type="ORF">CTI12_AA176390</name>
</gene>
<name>A0A2U1NT56_ARTAN</name>
<dbReference type="InterPro" id="IPR036514">
    <property type="entry name" value="SGNH_hydro_sf"/>
</dbReference>